<feature type="active site" evidence="8">
    <location>
        <position position="204"/>
    </location>
</feature>
<dbReference type="HAMAP" id="MF_00421">
    <property type="entry name" value="PurQ"/>
    <property type="match status" value="1"/>
</dbReference>
<dbReference type="PANTHER" id="PTHR47552:SF1">
    <property type="entry name" value="PHOSPHORIBOSYLFORMYLGLYCINAMIDINE SYNTHASE SUBUNIT PURQ"/>
    <property type="match status" value="1"/>
</dbReference>
<dbReference type="PANTHER" id="PTHR47552">
    <property type="entry name" value="PHOSPHORIBOSYLFORMYLGLYCINAMIDINE SYNTHASE SUBUNIT PURQ"/>
    <property type="match status" value="1"/>
</dbReference>
<sequence>MKFGVVVFPGSNCDDDAVDALRDQLKQNVVKLWHKDHDLQGCDFIILPGGFSYGDYLRTGAVARFSPIMNEVIKHAERGGYLMGICNGFQILAEARLVPGVLLRNTNQKYVCKNIYLRPQSKSVLLTAGLDDRSYKIPIAHGEGRYFVDADTLNELNDNDQIIFRYCDEAGNMTDEANPNGSLDNIAGVANERKNVFGLMPHPERAADPLLGNTDGRLILEQLLNTVLV</sequence>
<dbReference type="SUPFAM" id="SSF52317">
    <property type="entry name" value="Class I glutamine amidotransferase-like"/>
    <property type="match status" value="1"/>
</dbReference>
<evidence type="ECO:0000256" key="2">
    <source>
        <dbReference type="ARBA" id="ARBA00022598"/>
    </source>
</evidence>
<dbReference type="OrthoDB" id="9804441at2"/>
<feature type="active site" evidence="8">
    <location>
        <position position="202"/>
    </location>
</feature>
<evidence type="ECO:0000256" key="4">
    <source>
        <dbReference type="ARBA" id="ARBA00022755"/>
    </source>
</evidence>
<comment type="function">
    <text evidence="8">Part of the phosphoribosylformylglycinamidine synthase complex involved in the purines biosynthetic pathway. Catalyzes the ATP-dependent conversion of formylglycinamide ribonucleotide (FGAR) and glutamine to yield formylglycinamidine ribonucleotide (FGAM) and glutamate. The FGAM synthase complex is composed of three subunits. PurQ produces an ammonia molecule by converting glutamine to glutamate. PurL transfers the ammonia molecule to FGAR to form FGAM in an ATP-dependent manner. PurS interacts with PurQ and PurL and is thought to assist in the transfer of the ammonia molecule from PurQ to PurL.</text>
</comment>
<dbReference type="CDD" id="cd01740">
    <property type="entry name" value="GATase1_FGAR_AT"/>
    <property type="match status" value="1"/>
</dbReference>
<dbReference type="EC" id="6.3.5.3" evidence="8"/>
<dbReference type="EC" id="3.5.1.2" evidence="8"/>
<feature type="active site" description="Nucleophile" evidence="8">
    <location>
        <position position="86"/>
    </location>
</feature>
<evidence type="ECO:0000313" key="10">
    <source>
        <dbReference type="Proteomes" id="UP000274271"/>
    </source>
</evidence>
<organism evidence="9 10">
    <name type="scientific">Larkinella knui</name>
    <dbReference type="NCBI Taxonomy" id="2025310"/>
    <lineage>
        <taxon>Bacteria</taxon>
        <taxon>Pseudomonadati</taxon>
        <taxon>Bacteroidota</taxon>
        <taxon>Cytophagia</taxon>
        <taxon>Cytophagales</taxon>
        <taxon>Spirosomataceae</taxon>
        <taxon>Larkinella</taxon>
    </lineage>
</organism>
<dbReference type="Gene3D" id="3.40.50.880">
    <property type="match status" value="1"/>
</dbReference>
<dbReference type="GO" id="GO:0004359">
    <property type="term" value="F:glutaminase activity"/>
    <property type="evidence" value="ECO:0007669"/>
    <property type="project" value="UniProtKB-EC"/>
</dbReference>
<dbReference type="Proteomes" id="UP000274271">
    <property type="component" value="Unassembled WGS sequence"/>
</dbReference>
<comment type="subcellular location">
    <subcellularLocation>
        <location evidence="8">Cytoplasm</location>
    </subcellularLocation>
</comment>
<keyword evidence="7 8" id="KW-0315">Glutamine amidotransferase</keyword>
<proteinExistence type="inferred from homology"/>
<keyword evidence="6 8" id="KW-0067">ATP-binding</keyword>
<dbReference type="EMBL" id="RQJP01000008">
    <property type="protein sequence ID" value="RRB09901.1"/>
    <property type="molecule type" value="Genomic_DNA"/>
</dbReference>
<evidence type="ECO:0000256" key="1">
    <source>
        <dbReference type="ARBA" id="ARBA00022490"/>
    </source>
</evidence>
<dbReference type="GO" id="GO:0006189">
    <property type="term" value="P:'de novo' IMP biosynthetic process"/>
    <property type="evidence" value="ECO:0007669"/>
    <property type="project" value="UniProtKB-UniRule"/>
</dbReference>
<keyword evidence="3 8" id="KW-0547">Nucleotide-binding</keyword>
<evidence type="ECO:0000313" key="9">
    <source>
        <dbReference type="EMBL" id="RRB09901.1"/>
    </source>
</evidence>
<protein>
    <recommendedName>
        <fullName evidence="8">Phosphoribosylformylglycinamidine synthase subunit PurQ</fullName>
        <shortName evidence="8">FGAM synthase</shortName>
        <ecNumber evidence="8">6.3.5.3</ecNumber>
    </recommendedName>
    <alternativeName>
        <fullName evidence="8">Formylglycinamide ribonucleotide amidotransferase subunit I</fullName>
        <shortName evidence="8">FGAR amidotransferase I</shortName>
        <shortName evidence="8">FGAR-AT I</shortName>
    </alternativeName>
    <alternativeName>
        <fullName evidence="8">Glutaminase PurQ</fullName>
        <ecNumber evidence="8">3.5.1.2</ecNumber>
    </alternativeName>
    <alternativeName>
        <fullName evidence="8">Phosphoribosylformylglycinamidine synthase subunit I</fullName>
    </alternativeName>
</protein>
<dbReference type="GO" id="GO:0005737">
    <property type="term" value="C:cytoplasm"/>
    <property type="evidence" value="ECO:0007669"/>
    <property type="project" value="UniProtKB-SubCell"/>
</dbReference>
<comment type="catalytic activity">
    <reaction evidence="8">
        <text>L-glutamine + H2O = L-glutamate + NH4(+)</text>
        <dbReference type="Rhea" id="RHEA:15889"/>
        <dbReference type="ChEBI" id="CHEBI:15377"/>
        <dbReference type="ChEBI" id="CHEBI:28938"/>
        <dbReference type="ChEBI" id="CHEBI:29985"/>
        <dbReference type="ChEBI" id="CHEBI:58359"/>
        <dbReference type="EC" id="3.5.1.2"/>
    </reaction>
</comment>
<dbReference type="AlphaFoldDB" id="A0A3P1C997"/>
<evidence type="ECO:0000256" key="3">
    <source>
        <dbReference type="ARBA" id="ARBA00022741"/>
    </source>
</evidence>
<dbReference type="InterPro" id="IPR029062">
    <property type="entry name" value="Class_I_gatase-like"/>
</dbReference>
<accession>A0A3P1C997</accession>
<dbReference type="SMART" id="SM01211">
    <property type="entry name" value="GATase_5"/>
    <property type="match status" value="1"/>
</dbReference>
<reference evidence="9 10" key="1">
    <citation type="submission" date="2018-11" db="EMBL/GenBank/DDBJ databases">
        <authorList>
            <person name="Zhou Z."/>
            <person name="Wang G."/>
        </authorList>
    </citation>
    <scope>NUCLEOTIDE SEQUENCE [LARGE SCALE GENOMIC DNA]</scope>
    <source>
        <strain evidence="9 10">KCTC42998</strain>
    </source>
</reference>
<dbReference type="NCBIfam" id="TIGR01737">
    <property type="entry name" value="FGAM_synth_I"/>
    <property type="match status" value="1"/>
</dbReference>
<comment type="catalytic activity">
    <reaction evidence="8">
        <text>N(2)-formyl-N(1)-(5-phospho-beta-D-ribosyl)glycinamide + L-glutamine + ATP + H2O = 2-formamido-N(1)-(5-O-phospho-beta-D-ribosyl)acetamidine + L-glutamate + ADP + phosphate + H(+)</text>
        <dbReference type="Rhea" id="RHEA:17129"/>
        <dbReference type="ChEBI" id="CHEBI:15377"/>
        <dbReference type="ChEBI" id="CHEBI:15378"/>
        <dbReference type="ChEBI" id="CHEBI:29985"/>
        <dbReference type="ChEBI" id="CHEBI:30616"/>
        <dbReference type="ChEBI" id="CHEBI:43474"/>
        <dbReference type="ChEBI" id="CHEBI:58359"/>
        <dbReference type="ChEBI" id="CHEBI:147286"/>
        <dbReference type="ChEBI" id="CHEBI:147287"/>
        <dbReference type="ChEBI" id="CHEBI:456216"/>
        <dbReference type="EC" id="6.3.5.3"/>
    </reaction>
</comment>
<dbReference type="InterPro" id="IPR010075">
    <property type="entry name" value="PRibForGlyAmidine_synth_PurQ"/>
</dbReference>
<dbReference type="RefSeq" id="WP_124910642.1">
    <property type="nucleotide sequence ID" value="NZ_RQJP01000008.1"/>
</dbReference>
<gene>
    <name evidence="8 9" type="primary">purQ</name>
    <name evidence="9" type="ORF">EHT87_30750</name>
</gene>
<dbReference type="PROSITE" id="PS51273">
    <property type="entry name" value="GATASE_TYPE_1"/>
    <property type="match status" value="1"/>
</dbReference>
<comment type="subunit">
    <text evidence="8">Part of the FGAM synthase complex composed of 1 PurL, 1 PurQ and 2 PurS subunits.</text>
</comment>
<evidence type="ECO:0000256" key="8">
    <source>
        <dbReference type="HAMAP-Rule" id="MF_00421"/>
    </source>
</evidence>
<dbReference type="PIRSF" id="PIRSF001586">
    <property type="entry name" value="FGAM_synth_I"/>
    <property type="match status" value="1"/>
</dbReference>
<keyword evidence="5 8" id="KW-0378">Hydrolase</keyword>
<dbReference type="GO" id="GO:0005524">
    <property type="term" value="F:ATP binding"/>
    <property type="evidence" value="ECO:0007669"/>
    <property type="project" value="UniProtKB-KW"/>
</dbReference>
<keyword evidence="2 8" id="KW-0436">Ligase</keyword>
<name>A0A3P1C997_9BACT</name>
<dbReference type="Pfam" id="PF13507">
    <property type="entry name" value="GATase_5"/>
    <property type="match status" value="1"/>
</dbReference>
<keyword evidence="10" id="KW-1185">Reference proteome</keyword>
<evidence type="ECO:0000256" key="6">
    <source>
        <dbReference type="ARBA" id="ARBA00022840"/>
    </source>
</evidence>
<keyword evidence="4 8" id="KW-0658">Purine biosynthesis</keyword>
<comment type="caution">
    <text evidence="9">The sequence shown here is derived from an EMBL/GenBank/DDBJ whole genome shotgun (WGS) entry which is preliminary data.</text>
</comment>
<keyword evidence="1 8" id="KW-0963">Cytoplasm</keyword>
<dbReference type="NCBIfam" id="NF002957">
    <property type="entry name" value="PRK03619.1"/>
    <property type="match status" value="1"/>
</dbReference>
<dbReference type="UniPathway" id="UPA00074">
    <property type="reaction ID" value="UER00128"/>
</dbReference>
<evidence type="ECO:0000256" key="5">
    <source>
        <dbReference type="ARBA" id="ARBA00022801"/>
    </source>
</evidence>
<evidence type="ECO:0000256" key="7">
    <source>
        <dbReference type="ARBA" id="ARBA00022962"/>
    </source>
</evidence>
<dbReference type="GO" id="GO:0004642">
    <property type="term" value="F:phosphoribosylformylglycinamidine synthase activity"/>
    <property type="evidence" value="ECO:0007669"/>
    <property type="project" value="UniProtKB-UniRule"/>
</dbReference>
<comment type="pathway">
    <text evidence="8">Purine metabolism; IMP biosynthesis via de novo pathway; 5-amino-1-(5-phospho-D-ribosyl)imidazole from N(2)-formyl-N(1)-(5-phospho-D-ribosyl)glycinamide: step 1/2.</text>
</comment>